<feature type="signal peptide" evidence="1">
    <location>
        <begin position="1"/>
        <end position="19"/>
    </location>
</feature>
<evidence type="ECO:0000256" key="1">
    <source>
        <dbReference type="SAM" id="SignalP"/>
    </source>
</evidence>
<feature type="chain" id="PRO_5043779540" description="DUF4105 domain-containing protein" evidence="1">
    <location>
        <begin position="20"/>
        <end position="203"/>
    </location>
</feature>
<dbReference type="AlphaFoldDB" id="A0AAW9RLS0"/>
<proteinExistence type="predicted"/>
<reference evidence="2 3" key="1">
    <citation type="submission" date="2024-02" db="EMBL/GenBank/DDBJ databases">
        <title>Genome analysis and characterization of Microbaculum marinisediminis sp. nov., isolated from marine sediment.</title>
        <authorList>
            <person name="Du Z.-J."/>
            <person name="Ye Y.-Q."/>
            <person name="Zhang Z.-R."/>
            <person name="Yuan S.-M."/>
            <person name="Zhang X.-Y."/>
        </authorList>
    </citation>
    <scope>NUCLEOTIDE SEQUENCE [LARGE SCALE GENOMIC DNA]</scope>
    <source>
        <strain evidence="2 3">SDUM1044001</strain>
    </source>
</reference>
<evidence type="ECO:0000313" key="2">
    <source>
        <dbReference type="EMBL" id="MEJ8574662.1"/>
    </source>
</evidence>
<gene>
    <name evidence="2" type="ORF">V3328_24495</name>
</gene>
<comment type="caution">
    <text evidence="2">The sequence shown here is derived from an EMBL/GenBank/DDBJ whole genome shotgun (WGS) entry which is preliminary data.</text>
</comment>
<accession>A0AAW9RLS0</accession>
<evidence type="ECO:0008006" key="4">
    <source>
        <dbReference type="Google" id="ProtNLM"/>
    </source>
</evidence>
<sequence length="203" mass="21246">MSVWRVLAPAALVAAGTVAGCVGTDRPVLPTAYSFTDPAALSAAALLPARPKAERGDAVTGSYAVEFRARTGPDIIGHSYLVFGRLGAAGDIVDPVHTGLYPDDVTGFAFAVGGARATTESVPLDAEIAPTVVYRRALTARQYERLAAAVERARGEPPAWSWANYNCNTYLADLAREIGLETPAGSTWTAPTLFVAQLKALNG</sequence>
<organism evidence="2 3">
    <name type="scientific">Microbaculum marinum</name>
    <dbReference type="NCBI Taxonomy" id="1764581"/>
    <lineage>
        <taxon>Bacteria</taxon>
        <taxon>Pseudomonadati</taxon>
        <taxon>Pseudomonadota</taxon>
        <taxon>Alphaproteobacteria</taxon>
        <taxon>Hyphomicrobiales</taxon>
        <taxon>Tepidamorphaceae</taxon>
        <taxon>Microbaculum</taxon>
    </lineage>
</organism>
<evidence type="ECO:0000313" key="3">
    <source>
        <dbReference type="Proteomes" id="UP001378188"/>
    </source>
</evidence>
<keyword evidence="1" id="KW-0732">Signal</keyword>
<protein>
    <recommendedName>
        <fullName evidence="4">DUF4105 domain-containing protein</fullName>
    </recommendedName>
</protein>
<dbReference type="EMBL" id="JAZHOF010000013">
    <property type="protein sequence ID" value="MEJ8574662.1"/>
    <property type="molecule type" value="Genomic_DNA"/>
</dbReference>
<dbReference type="Proteomes" id="UP001378188">
    <property type="component" value="Unassembled WGS sequence"/>
</dbReference>
<name>A0AAW9RLS0_9HYPH</name>
<dbReference type="RefSeq" id="WP_340332363.1">
    <property type="nucleotide sequence ID" value="NZ_JAZHOF010000013.1"/>
</dbReference>
<dbReference type="PROSITE" id="PS51257">
    <property type="entry name" value="PROKAR_LIPOPROTEIN"/>
    <property type="match status" value="1"/>
</dbReference>
<keyword evidence="3" id="KW-1185">Reference proteome</keyword>